<dbReference type="Pfam" id="PF13376">
    <property type="entry name" value="OmdA"/>
    <property type="match status" value="1"/>
</dbReference>
<dbReference type="RefSeq" id="WP_119048896.1">
    <property type="nucleotide sequence ID" value="NZ_CP032157.1"/>
</dbReference>
<name>A0A3B7MFF0_9BACT</name>
<dbReference type="KEGG" id="pseg:D3H65_03325"/>
<proteinExistence type="predicted"/>
<dbReference type="AlphaFoldDB" id="A0A3B7MFF0"/>
<sequence>MPATIADKLKIKAGYTLLTIHPPKDFEATLSPLPADVAVIENGKNYQQIHWFVLNQAQMEKDLPKVLKLLKEGVICWTYYPKGSSGIQTDLTRDKGWEKLLALDVQWLTLISFNDTWSSFAFRLKTEADEKKAAKPKEERLIFQYADSNTKIIRLPDDLAKAFAKNKQAAKIFDALAFSHRREYVEWIVTAKKEETRANRIQGTLERLVKGWKNPANI</sequence>
<dbReference type="Proteomes" id="UP000263900">
    <property type="component" value="Chromosome"/>
</dbReference>
<organism evidence="1 2">
    <name type="scientific">Paraflavitalea soli</name>
    <dbReference type="NCBI Taxonomy" id="2315862"/>
    <lineage>
        <taxon>Bacteria</taxon>
        <taxon>Pseudomonadati</taxon>
        <taxon>Bacteroidota</taxon>
        <taxon>Chitinophagia</taxon>
        <taxon>Chitinophagales</taxon>
        <taxon>Chitinophagaceae</taxon>
        <taxon>Paraflavitalea</taxon>
    </lineage>
</organism>
<gene>
    <name evidence="1" type="ORF">D3H65_03325</name>
</gene>
<evidence type="ECO:0000313" key="2">
    <source>
        <dbReference type="Proteomes" id="UP000263900"/>
    </source>
</evidence>
<dbReference type="OrthoDB" id="9800461at2"/>
<dbReference type="EMBL" id="CP032157">
    <property type="protein sequence ID" value="AXY73058.1"/>
    <property type="molecule type" value="Genomic_DNA"/>
</dbReference>
<protein>
    <recommendedName>
        <fullName evidence="3">YdeI/OmpD-associated family protein</fullName>
    </recommendedName>
</protein>
<accession>A0A3B7MFF0</accession>
<reference evidence="1 2" key="1">
    <citation type="submission" date="2018-09" db="EMBL/GenBank/DDBJ databases">
        <title>Genome sequencing of strain 6GH32-13.</title>
        <authorList>
            <person name="Weon H.-Y."/>
            <person name="Heo J."/>
            <person name="Kwon S.-W."/>
        </authorList>
    </citation>
    <scope>NUCLEOTIDE SEQUENCE [LARGE SCALE GENOMIC DNA]</scope>
    <source>
        <strain evidence="1 2">5GH32-13</strain>
    </source>
</reference>
<evidence type="ECO:0008006" key="3">
    <source>
        <dbReference type="Google" id="ProtNLM"/>
    </source>
</evidence>
<evidence type="ECO:0000313" key="1">
    <source>
        <dbReference type="EMBL" id="AXY73058.1"/>
    </source>
</evidence>
<keyword evidence="2" id="KW-1185">Reference proteome</keyword>